<feature type="binding site" evidence="9">
    <location>
        <position position="121"/>
    </location>
    <ligand>
        <name>5-phospho-alpha-D-ribose 1-diphosphate</name>
        <dbReference type="ChEBI" id="CHEBI:58017"/>
    </ligand>
</feature>
<dbReference type="PANTHER" id="PTHR43285">
    <property type="entry name" value="ANTHRANILATE PHOSPHORIBOSYLTRANSFERASE"/>
    <property type="match status" value="1"/>
</dbReference>
<keyword evidence="5 9" id="KW-0822">Tryptophan biosynthesis</keyword>
<dbReference type="AlphaFoldDB" id="X5MAQ5"/>
<dbReference type="EMBL" id="HG966617">
    <property type="protein sequence ID" value="CDO61018.1"/>
    <property type="molecule type" value="Genomic_DNA"/>
</dbReference>
<dbReference type="NCBIfam" id="TIGR01245">
    <property type="entry name" value="trpD"/>
    <property type="match status" value="1"/>
</dbReference>
<feature type="binding site" evidence="9">
    <location>
        <position position="227"/>
    </location>
    <ligand>
        <name>Mg(2+)</name>
        <dbReference type="ChEBI" id="CHEBI:18420"/>
        <label>2</label>
    </ligand>
</feature>
<evidence type="ECO:0000313" key="13">
    <source>
        <dbReference type="Proteomes" id="UP000032160"/>
    </source>
</evidence>
<dbReference type="InterPro" id="IPR000312">
    <property type="entry name" value="Glycosyl_Trfase_fam3"/>
</dbReference>
<feature type="binding site" evidence="9">
    <location>
        <begin position="109"/>
        <end position="117"/>
    </location>
    <ligand>
        <name>5-phospho-alpha-D-ribose 1-diphosphate</name>
        <dbReference type="ChEBI" id="CHEBI:58017"/>
    </ligand>
</feature>
<dbReference type="HOGENOM" id="CLU_034315_2_1_5"/>
<keyword evidence="13" id="KW-1185">Reference proteome</keyword>
<protein>
    <recommendedName>
        <fullName evidence="9">Anthranilate phosphoribosyltransferase</fullName>
        <ecNumber evidence="9">2.4.2.18</ecNumber>
    </recommendedName>
</protein>
<dbReference type="GO" id="GO:0005829">
    <property type="term" value="C:cytosol"/>
    <property type="evidence" value="ECO:0007669"/>
    <property type="project" value="TreeGrafter"/>
</dbReference>
<comment type="caution">
    <text evidence="9">Lacks conserved residue(s) required for the propagation of feature annotation.</text>
</comment>
<evidence type="ECO:0000256" key="7">
    <source>
        <dbReference type="ARBA" id="ARBA00052328"/>
    </source>
</evidence>
<dbReference type="InterPro" id="IPR035902">
    <property type="entry name" value="Nuc_phospho_transferase"/>
</dbReference>
<keyword evidence="2 9" id="KW-0028">Amino-acid biosynthesis</keyword>
<evidence type="ECO:0000259" key="10">
    <source>
        <dbReference type="Pfam" id="PF00591"/>
    </source>
</evidence>
<evidence type="ECO:0000256" key="8">
    <source>
        <dbReference type="ARBA" id="ARBA00061188"/>
    </source>
</evidence>
<feature type="domain" description="Glycosyl transferase family 3" evidence="10">
    <location>
        <begin position="75"/>
        <end position="324"/>
    </location>
</feature>
<dbReference type="HAMAP" id="MF_00211">
    <property type="entry name" value="TrpD"/>
    <property type="match status" value="1"/>
</dbReference>
<dbReference type="PANTHER" id="PTHR43285:SF2">
    <property type="entry name" value="ANTHRANILATE PHOSPHORIBOSYLTRANSFERASE"/>
    <property type="match status" value="1"/>
</dbReference>
<feature type="binding site" evidence="9">
    <location>
        <position position="93"/>
    </location>
    <ligand>
        <name>Mg(2+)</name>
        <dbReference type="ChEBI" id="CHEBI:18420"/>
        <label>1</label>
    </ligand>
</feature>
<keyword evidence="3 9" id="KW-0328">Glycosyltransferase</keyword>
<dbReference type="SUPFAM" id="SSF52418">
    <property type="entry name" value="Nucleoside phosphorylase/phosphoribosyltransferase catalytic domain"/>
    <property type="match status" value="1"/>
</dbReference>
<reference evidence="12 13" key="1">
    <citation type="journal article" date="2014" name="Front. Genet.">
        <title>Genome and metabolic network of "Candidatus Phaeomarinobacter ectocarpi" Ec32, a new candidate genus of Alphaproteobacteria frequently associated with brown algae.</title>
        <authorList>
            <person name="Dittami S.M."/>
            <person name="Barbeyron T."/>
            <person name="Boyen C."/>
            <person name="Cambefort J."/>
            <person name="Collet G."/>
            <person name="Delage L."/>
            <person name="Gobet A."/>
            <person name="Groisillier A."/>
            <person name="Leblanc C."/>
            <person name="Michel G."/>
            <person name="Scornet D."/>
            <person name="Siegel A."/>
            <person name="Tapia J.E."/>
            <person name="Tonon T."/>
        </authorList>
    </citation>
    <scope>NUCLEOTIDE SEQUENCE [LARGE SCALE GENOMIC DNA]</scope>
    <source>
        <strain evidence="12 13">Ec32</strain>
    </source>
</reference>
<comment type="subunit">
    <text evidence="9">Homodimer.</text>
</comment>
<dbReference type="GO" id="GO:0000162">
    <property type="term" value="P:L-tryptophan biosynthetic process"/>
    <property type="evidence" value="ECO:0007669"/>
    <property type="project" value="UniProtKB-UniRule"/>
</dbReference>
<feature type="binding site" evidence="9">
    <location>
        <position position="81"/>
    </location>
    <ligand>
        <name>anthranilate</name>
        <dbReference type="ChEBI" id="CHEBI:16567"/>
        <label>1</label>
    </ligand>
</feature>
<evidence type="ECO:0000256" key="5">
    <source>
        <dbReference type="ARBA" id="ARBA00022822"/>
    </source>
</evidence>
<dbReference type="OrthoDB" id="9806430at2"/>
<dbReference type="Proteomes" id="UP000032160">
    <property type="component" value="Chromosome I"/>
</dbReference>
<evidence type="ECO:0000256" key="3">
    <source>
        <dbReference type="ARBA" id="ARBA00022676"/>
    </source>
</evidence>
<evidence type="ECO:0000313" key="12">
    <source>
        <dbReference type="EMBL" id="CDO61018.1"/>
    </source>
</evidence>
<dbReference type="EC" id="2.4.2.18" evidence="9"/>
<dbReference type="PATRIC" id="fig|1458461.3.peg.2811"/>
<name>X5MAQ5_9HYPH</name>
<feature type="domain" description="Glycosyl transferase family 3 N-terminal" evidence="11">
    <location>
        <begin position="5"/>
        <end position="67"/>
    </location>
</feature>
<feature type="binding site" evidence="9">
    <location>
        <position position="81"/>
    </location>
    <ligand>
        <name>5-phospho-alpha-D-ribose 1-diphosphate</name>
        <dbReference type="ChEBI" id="CHEBI:58017"/>
    </ligand>
</feature>
<feature type="binding site" evidence="9">
    <location>
        <position position="89"/>
    </location>
    <ligand>
        <name>5-phospho-alpha-D-ribose 1-diphosphate</name>
        <dbReference type="ChEBI" id="CHEBI:58017"/>
    </ligand>
</feature>
<comment type="pathway">
    <text evidence="1 9">Amino-acid biosynthesis; L-tryptophan biosynthesis; L-tryptophan from chorismate: step 2/5.</text>
</comment>
<sequence length="339" mass="34617">MSDFKTILAHVGAGKALDAAHAKSAFELIMSGEASPAQIGAFLMALRVRGETVDEITGAAGVMREMALHVPAPADAIDTCGTGGDASGTYNISTAVAFVAAGAGVKVAKHGNKALTSKSGSADVLRALGVKLELGPDAIARCIETAGLGFMFAPQHHAAMKHVGPVRAELGTRTILNLLGPLSNPAGTKRQLVGVFAREWCEPLAHVLQNLGATHAIIAHGSDGLDELTTTGVSYVSELSDGVVRNYEVTPEDVGLTRADPKALVGGDESENAEALRALLDGQSGAYRDIVVLNAAAALKVSGKAETLQIGSKLAEAAIDNGKAKAALDALVTSSNQAE</sequence>
<evidence type="ECO:0000256" key="1">
    <source>
        <dbReference type="ARBA" id="ARBA00004907"/>
    </source>
</evidence>
<dbReference type="Pfam" id="PF00591">
    <property type="entry name" value="Glycos_transf_3"/>
    <property type="match status" value="1"/>
</dbReference>
<dbReference type="Gene3D" id="3.40.1030.10">
    <property type="entry name" value="Nucleoside phosphorylase/phosphoribosyltransferase catalytic domain"/>
    <property type="match status" value="1"/>
</dbReference>
<evidence type="ECO:0000256" key="6">
    <source>
        <dbReference type="ARBA" id="ARBA00023141"/>
    </source>
</evidence>
<feature type="binding site" evidence="9">
    <location>
        <position position="112"/>
    </location>
    <ligand>
        <name>anthranilate</name>
        <dbReference type="ChEBI" id="CHEBI:16567"/>
        <label>1</label>
    </ligand>
</feature>
<dbReference type="UniPathway" id="UPA00035">
    <property type="reaction ID" value="UER00041"/>
</dbReference>
<evidence type="ECO:0000256" key="9">
    <source>
        <dbReference type="HAMAP-Rule" id="MF_00211"/>
    </source>
</evidence>
<dbReference type="FunFam" id="3.40.1030.10:FF:000002">
    <property type="entry name" value="Anthranilate phosphoribosyltransferase"/>
    <property type="match status" value="1"/>
</dbReference>
<dbReference type="GO" id="GO:0004048">
    <property type="term" value="F:anthranilate phosphoribosyltransferase activity"/>
    <property type="evidence" value="ECO:0007669"/>
    <property type="project" value="UniProtKB-UniRule"/>
</dbReference>
<comment type="catalytic activity">
    <reaction evidence="7 9">
        <text>N-(5-phospho-beta-D-ribosyl)anthranilate + diphosphate = 5-phospho-alpha-D-ribose 1-diphosphate + anthranilate</text>
        <dbReference type="Rhea" id="RHEA:11768"/>
        <dbReference type="ChEBI" id="CHEBI:16567"/>
        <dbReference type="ChEBI" id="CHEBI:18277"/>
        <dbReference type="ChEBI" id="CHEBI:33019"/>
        <dbReference type="ChEBI" id="CHEBI:58017"/>
        <dbReference type="EC" id="2.4.2.18"/>
    </reaction>
</comment>
<dbReference type="STRING" id="1458461.BN1012_Phect2805"/>
<feature type="binding site" evidence="9">
    <location>
        <position position="226"/>
    </location>
    <ligand>
        <name>Mg(2+)</name>
        <dbReference type="ChEBI" id="CHEBI:18420"/>
        <label>2</label>
    </ligand>
</feature>
<feature type="binding site" evidence="9">
    <location>
        <begin position="84"/>
        <end position="85"/>
    </location>
    <ligand>
        <name>5-phospho-alpha-D-ribose 1-diphosphate</name>
        <dbReference type="ChEBI" id="CHEBI:58017"/>
    </ligand>
</feature>
<evidence type="ECO:0000256" key="2">
    <source>
        <dbReference type="ARBA" id="ARBA00022605"/>
    </source>
</evidence>
<dbReference type="KEGG" id="pect:BN1012_Phect2805"/>
<dbReference type="Pfam" id="PF02885">
    <property type="entry name" value="Glycos_trans_3N"/>
    <property type="match status" value="1"/>
</dbReference>
<keyword evidence="6 9" id="KW-0057">Aromatic amino acid biosynthesis</keyword>
<keyword evidence="9" id="KW-0460">Magnesium</keyword>
<feature type="binding site" evidence="9">
    <location>
        <begin position="91"/>
        <end position="94"/>
    </location>
    <ligand>
        <name>5-phospho-alpha-D-ribose 1-diphosphate</name>
        <dbReference type="ChEBI" id="CHEBI:58017"/>
    </ligand>
</feature>
<gene>
    <name evidence="9" type="primary">trpD</name>
    <name evidence="12" type="ORF">BN1012_Phect2805</name>
</gene>
<keyword evidence="4 9" id="KW-0808">Transferase</keyword>
<dbReference type="RefSeq" id="WP_043948924.1">
    <property type="nucleotide sequence ID" value="NZ_HG966617.1"/>
</dbReference>
<accession>X5MAQ5</accession>
<comment type="function">
    <text evidence="9">Catalyzes the transfer of the phosphoribosyl group of 5-phosphorylribose-1-pyrophosphate (PRPP) to anthranilate to yield N-(5'-phosphoribosyl)-anthranilate (PRA).</text>
</comment>
<dbReference type="GO" id="GO:0000287">
    <property type="term" value="F:magnesium ion binding"/>
    <property type="evidence" value="ECO:0007669"/>
    <property type="project" value="UniProtKB-UniRule"/>
</dbReference>
<feature type="binding site" evidence="9">
    <location>
        <position position="227"/>
    </location>
    <ligand>
        <name>Mg(2+)</name>
        <dbReference type="ChEBI" id="CHEBI:18420"/>
        <label>1</label>
    </ligand>
</feature>
<dbReference type="SUPFAM" id="SSF47648">
    <property type="entry name" value="Nucleoside phosphorylase/phosphoribosyltransferase N-terminal domain"/>
    <property type="match status" value="1"/>
</dbReference>
<comment type="similarity">
    <text evidence="8">In the C-terminal section; belongs to the anthranilate phosphoribosyltransferase family.</text>
</comment>
<organism evidence="12 13">
    <name type="scientific">Candidatus Phaeomarinibacter ectocarpi</name>
    <dbReference type="NCBI Taxonomy" id="1458461"/>
    <lineage>
        <taxon>Bacteria</taxon>
        <taxon>Pseudomonadati</taxon>
        <taxon>Pseudomonadota</taxon>
        <taxon>Alphaproteobacteria</taxon>
        <taxon>Hyphomicrobiales</taxon>
        <taxon>Parvibaculaceae</taxon>
        <taxon>Candidatus Phaeomarinibacter</taxon>
    </lineage>
</organism>
<evidence type="ECO:0000259" key="11">
    <source>
        <dbReference type="Pfam" id="PF02885"/>
    </source>
</evidence>
<dbReference type="InterPro" id="IPR036320">
    <property type="entry name" value="Glycosyl_Trfase_fam3_N_dom_sf"/>
</dbReference>
<evidence type="ECO:0000256" key="4">
    <source>
        <dbReference type="ARBA" id="ARBA00022679"/>
    </source>
</evidence>
<dbReference type="Gene3D" id="1.20.970.10">
    <property type="entry name" value="Transferase, Pyrimidine Nucleoside Phosphorylase, Chain C"/>
    <property type="match status" value="1"/>
</dbReference>
<dbReference type="InterPro" id="IPR017459">
    <property type="entry name" value="Glycosyl_Trfase_fam3_N_dom"/>
</dbReference>
<proteinExistence type="inferred from homology"/>
<comment type="cofactor">
    <cofactor evidence="9">
        <name>Mg(2+)</name>
        <dbReference type="ChEBI" id="CHEBI:18420"/>
    </cofactor>
    <text evidence="9">Binds 2 magnesium ions per monomer.</text>
</comment>
<dbReference type="InterPro" id="IPR005940">
    <property type="entry name" value="Anthranilate_Pribosyl_Tfrase"/>
</dbReference>
<comment type="similarity">
    <text evidence="9">Belongs to the anthranilate phosphoribosyltransferase family.</text>
</comment>
<keyword evidence="9" id="KW-0479">Metal-binding</keyword>
<feature type="binding site" evidence="9">
    <location>
        <position position="167"/>
    </location>
    <ligand>
        <name>anthranilate</name>
        <dbReference type="ChEBI" id="CHEBI:16567"/>
        <label>2</label>
    </ligand>
</feature>